<proteinExistence type="predicted"/>
<comment type="caution">
    <text evidence="2">The sequence shown here is derived from an EMBL/GenBank/DDBJ whole genome shotgun (WGS) entry which is preliminary data.</text>
</comment>
<evidence type="ECO:0000313" key="3">
    <source>
        <dbReference type="Proteomes" id="UP000290289"/>
    </source>
</evidence>
<dbReference type="PANTHER" id="PTHR37173">
    <property type="entry name" value="HYDROXYPROLINE-RICH GLYCOPROTEIN FAMILY PROTEIN"/>
    <property type="match status" value="1"/>
</dbReference>
<feature type="non-terminal residue" evidence="2">
    <location>
        <position position="1"/>
    </location>
</feature>
<feature type="region of interest" description="Disordered" evidence="1">
    <location>
        <begin position="274"/>
        <end position="313"/>
    </location>
</feature>
<dbReference type="Proteomes" id="UP000290289">
    <property type="component" value="Chromosome 8"/>
</dbReference>
<feature type="compositionally biased region" description="Polar residues" evidence="1">
    <location>
        <begin position="290"/>
        <end position="313"/>
    </location>
</feature>
<dbReference type="EMBL" id="RDQH01000334">
    <property type="protein sequence ID" value="RXH92663.1"/>
    <property type="molecule type" value="Genomic_DNA"/>
</dbReference>
<feature type="region of interest" description="Disordered" evidence="1">
    <location>
        <begin position="222"/>
        <end position="248"/>
    </location>
</feature>
<accession>A0A498JFP9</accession>
<gene>
    <name evidence="2" type="ORF">DVH24_033559</name>
</gene>
<keyword evidence="3" id="KW-1185">Reference proteome</keyword>
<organism evidence="2 3">
    <name type="scientific">Malus domestica</name>
    <name type="common">Apple</name>
    <name type="synonym">Pyrus malus</name>
    <dbReference type="NCBI Taxonomy" id="3750"/>
    <lineage>
        <taxon>Eukaryota</taxon>
        <taxon>Viridiplantae</taxon>
        <taxon>Streptophyta</taxon>
        <taxon>Embryophyta</taxon>
        <taxon>Tracheophyta</taxon>
        <taxon>Spermatophyta</taxon>
        <taxon>Magnoliopsida</taxon>
        <taxon>eudicotyledons</taxon>
        <taxon>Gunneridae</taxon>
        <taxon>Pentapetalae</taxon>
        <taxon>rosids</taxon>
        <taxon>fabids</taxon>
        <taxon>Rosales</taxon>
        <taxon>Rosaceae</taxon>
        <taxon>Amygdaloideae</taxon>
        <taxon>Maleae</taxon>
        <taxon>Malus</taxon>
    </lineage>
</organism>
<dbReference type="PANTHER" id="PTHR37173:SF1">
    <property type="entry name" value="PROLINE-RICH FAMILY PROTEIN"/>
    <property type="match status" value="1"/>
</dbReference>
<sequence>FTVGFTLFQDPSGFVHQHLAPSVRIDTKSYVSFLSFFHLTTVRPHHFPSWICKNLYRVTATEIIDEMKLQSATNSQISPPLPADTTMTIDPNHTTASAAANMATVGAAAHNTTTTRLVRPAVSSHLLSNLYTAPSFQIRTQWPSSSPAAANHQGVLYPLASSGRSFIHRLIRPTAAAGQPEMNPHSLWPTPELCTHLGAYSISLLSSLFLLAPSLLPHPIRGIPRSSTPPEVAQSSVPDSNGFKDMMDKSKDDNLAIIRGRKVRMTDGASPYGWSYPPIDLRRQRRKDGTPTSHSPNLTNRKSSHQSELSILR</sequence>
<name>A0A498JFP9_MALDO</name>
<evidence type="ECO:0000313" key="2">
    <source>
        <dbReference type="EMBL" id="RXH92663.1"/>
    </source>
</evidence>
<dbReference type="AlphaFoldDB" id="A0A498JFP9"/>
<feature type="compositionally biased region" description="Polar residues" evidence="1">
    <location>
        <begin position="225"/>
        <end position="239"/>
    </location>
</feature>
<protein>
    <submittedName>
        <fullName evidence="2">Uncharacterized protein</fullName>
    </submittedName>
</protein>
<evidence type="ECO:0000256" key="1">
    <source>
        <dbReference type="SAM" id="MobiDB-lite"/>
    </source>
</evidence>
<reference evidence="2 3" key="1">
    <citation type="submission" date="2018-10" db="EMBL/GenBank/DDBJ databases">
        <title>A high-quality apple genome assembly.</title>
        <authorList>
            <person name="Hu J."/>
        </authorList>
    </citation>
    <scope>NUCLEOTIDE SEQUENCE [LARGE SCALE GENOMIC DNA]</scope>
    <source>
        <strain evidence="3">cv. HFTH1</strain>
        <tissue evidence="2">Young leaf</tissue>
    </source>
</reference>